<evidence type="ECO:0000313" key="1">
    <source>
        <dbReference type="EMBL" id="KAL0935287.1"/>
    </source>
</evidence>
<gene>
    <name evidence="1" type="ORF">CTRU02_209878</name>
</gene>
<organism evidence="1 2">
    <name type="scientific">Colletotrichum truncatum</name>
    <name type="common">Anthracnose fungus</name>
    <name type="synonym">Colletotrichum capsici</name>
    <dbReference type="NCBI Taxonomy" id="5467"/>
    <lineage>
        <taxon>Eukaryota</taxon>
        <taxon>Fungi</taxon>
        <taxon>Dikarya</taxon>
        <taxon>Ascomycota</taxon>
        <taxon>Pezizomycotina</taxon>
        <taxon>Sordariomycetes</taxon>
        <taxon>Hypocreomycetidae</taxon>
        <taxon>Glomerellales</taxon>
        <taxon>Glomerellaceae</taxon>
        <taxon>Colletotrichum</taxon>
        <taxon>Colletotrichum truncatum species complex</taxon>
    </lineage>
</organism>
<evidence type="ECO:0000313" key="2">
    <source>
        <dbReference type="Proteomes" id="UP000805649"/>
    </source>
</evidence>
<protein>
    <submittedName>
        <fullName evidence="1">Uncharacterized protein</fullName>
    </submittedName>
</protein>
<keyword evidence="2" id="KW-1185">Reference proteome</keyword>
<name>A0ACC3YTS7_COLTU</name>
<dbReference type="Proteomes" id="UP000805649">
    <property type="component" value="Unassembled WGS sequence"/>
</dbReference>
<sequence length="96" mass="10396">MRTITQGHSRTALALIQDSQEMPICRLPAAGATDTAGIMCLLHAALGILQVPVSVVLAPRPLVWPGTKAEHHCYVMRVLGGLIRWRVSVGCDRDAR</sequence>
<dbReference type="EMBL" id="VUJX02000006">
    <property type="protein sequence ID" value="KAL0935287.1"/>
    <property type="molecule type" value="Genomic_DNA"/>
</dbReference>
<accession>A0ACC3YTS7</accession>
<proteinExistence type="predicted"/>
<reference evidence="1 2" key="1">
    <citation type="journal article" date="2020" name="Phytopathology">
        <title>Genome Sequence Resources of Colletotrichum truncatum, C. plurivorum, C. musicola, and C. sojae: Four Species Pathogenic to Soybean (Glycine max).</title>
        <authorList>
            <person name="Rogerio F."/>
            <person name="Boufleur T.R."/>
            <person name="Ciampi-Guillardi M."/>
            <person name="Sukno S.A."/>
            <person name="Thon M.R."/>
            <person name="Massola Junior N.S."/>
            <person name="Baroncelli R."/>
        </authorList>
    </citation>
    <scope>NUCLEOTIDE SEQUENCE [LARGE SCALE GENOMIC DNA]</scope>
    <source>
        <strain evidence="1 2">CMES1059</strain>
    </source>
</reference>
<comment type="caution">
    <text evidence="1">The sequence shown here is derived from an EMBL/GenBank/DDBJ whole genome shotgun (WGS) entry which is preliminary data.</text>
</comment>